<dbReference type="AlphaFoldDB" id="A0A2H5A2T3"/>
<feature type="transmembrane region" description="Helical" evidence="1">
    <location>
        <begin position="68"/>
        <end position="86"/>
    </location>
</feature>
<evidence type="ECO:0000313" key="4">
    <source>
        <dbReference type="Proteomes" id="UP000242917"/>
    </source>
</evidence>
<sequence length="122" mass="12872">MRPFLRYTISVGVGLAVTALAVQFATADHLIMLSLLPLYGAVRSMILAHKQQWVSLSRRNPTRSTRKLGAIIGGLGAFTGSLLLQTSVPAGLAGYGLMLLGMAGAIADLDQANRTDQTTTSD</sequence>
<proteinExistence type="predicted"/>
<keyword evidence="1" id="KW-0472">Membrane</keyword>
<evidence type="ECO:0000259" key="2">
    <source>
        <dbReference type="Pfam" id="PF26480"/>
    </source>
</evidence>
<keyword evidence="4" id="KW-1185">Reference proteome</keyword>
<name>A0A2H5A2T3_9EURY</name>
<reference evidence="3 4" key="1">
    <citation type="submission" date="2017-01" db="EMBL/GenBank/DDBJ databases">
        <title>A Red Light-Sensitive Sensory Rhodopsin I From Haloarcula taiwanensis, A New Haloarchaeon Isolated From Taiwan.</title>
        <authorList>
            <person name="Yang C.-S."/>
            <person name="Han Y.-A."/>
            <person name="Chen P.-C."/>
            <person name="Ng W.V."/>
            <person name="Chen T.-W."/>
        </authorList>
    </citation>
    <scope>NUCLEOTIDE SEQUENCE [LARGE SCALE GENOMIC DNA]</scope>
    <source>
        <strain evidence="3 4">Taiwanensis</strain>
    </source>
</reference>
<dbReference type="Pfam" id="PF26480">
    <property type="entry name" value="DUF8153"/>
    <property type="match status" value="1"/>
</dbReference>
<dbReference type="EMBL" id="CP019155">
    <property type="protein sequence ID" value="AUG49062.1"/>
    <property type="molecule type" value="Genomic_DNA"/>
</dbReference>
<keyword evidence="1" id="KW-1133">Transmembrane helix</keyword>
<protein>
    <recommendedName>
        <fullName evidence="2">DUF8153 domain-containing protein</fullName>
    </recommendedName>
</protein>
<organism evidence="3 4">
    <name type="scientific">Haloarcula taiwanensis</name>
    <dbReference type="NCBI Taxonomy" id="1932004"/>
    <lineage>
        <taxon>Archaea</taxon>
        <taxon>Methanobacteriati</taxon>
        <taxon>Methanobacteriota</taxon>
        <taxon>Stenosarchaea group</taxon>
        <taxon>Halobacteria</taxon>
        <taxon>Halobacteriales</taxon>
        <taxon>Haloarculaceae</taxon>
        <taxon>Haloarcula</taxon>
    </lineage>
</organism>
<dbReference type="KEGG" id="hta:BVU17_15855"/>
<feature type="transmembrane region" description="Helical" evidence="1">
    <location>
        <begin position="30"/>
        <end position="48"/>
    </location>
</feature>
<evidence type="ECO:0000313" key="3">
    <source>
        <dbReference type="EMBL" id="AUG49062.1"/>
    </source>
</evidence>
<feature type="domain" description="DUF8153" evidence="2">
    <location>
        <begin position="19"/>
        <end position="112"/>
    </location>
</feature>
<feature type="transmembrane region" description="Helical" evidence="1">
    <location>
        <begin position="7"/>
        <end position="24"/>
    </location>
</feature>
<dbReference type="Proteomes" id="UP000242917">
    <property type="component" value="Chromosome II"/>
</dbReference>
<dbReference type="InterPro" id="IPR058466">
    <property type="entry name" value="DUF8153"/>
</dbReference>
<keyword evidence="1" id="KW-0812">Transmembrane</keyword>
<accession>A0A2H5A2T3</accession>
<evidence type="ECO:0000256" key="1">
    <source>
        <dbReference type="SAM" id="Phobius"/>
    </source>
</evidence>
<gene>
    <name evidence="3" type="ORF">BVU17_15855</name>
</gene>